<dbReference type="EMBL" id="KB445640">
    <property type="protein sequence ID" value="EMD66116.1"/>
    <property type="molecule type" value="Genomic_DNA"/>
</dbReference>
<dbReference type="OrthoDB" id="95118at2759"/>
<proteinExistence type="inferred from homology"/>
<gene>
    <name evidence="4" type="ORF">COCSADRAFT_197632</name>
</gene>
<dbReference type="HOGENOM" id="CLU_051064_0_1_1"/>
<organism evidence="4 5">
    <name type="scientific">Cochliobolus sativus (strain ND90Pr / ATCC 201652)</name>
    <name type="common">Common root rot and spot blotch fungus</name>
    <name type="synonym">Bipolaris sorokiniana</name>
    <dbReference type="NCBI Taxonomy" id="665912"/>
    <lineage>
        <taxon>Eukaryota</taxon>
        <taxon>Fungi</taxon>
        <taxon>Dikarya</taxon>
        <taxon>Ascomycota</taxon>
        <taxon>Pezizomycotina</taxon>
        <taxon>Dothideomycetes</taxon>
        <taxon>Pleosporomycetidae</taxon>
        <taxon>Pleosporales</taxon>
        <taxon>Pleosporineae</taxon>
        <taxon>Pleosporaceae</taxon>
        <taxon>Bipolaris</taxon>
    </lineage>
</organism>
<protein>
    <submittedName>
        <fullName evidence="4">Glycoside hydrolase family 12 protein</fullName>
    </submittedName>
</protein>
<dbReference type="eggNOG" id="ENOG502S675">
    <property type="taxonomic scope" value="Eukaryota"/>
</dbReference>
<dbReference type="PANTHER" id="PTHR34002:SF9">
    <property type="entry name" value="XYLOGLUCAN-SPECIFIC ENDO-BETA-1,4-GLUCANASE A"/>
    <property type="match status" value="1"/>
</dbReference>
<evidence type="ECO:0000313" key="5">
    <source>
        <dbReference type="Proteomes" id="UP000016934"/>
    </source>
</evidence>
<dbReference type="OMA" id="NLWGQAQ"/>
<accession>M2TAA3</accession>
<reference evidence="4 5" key="1">
    <citation type="journal article" date="2012" name="PLoS Pathog.">
        <title>Diverse lifestyles and strategies of plant pathogenesis encoded in the genomes of eighteen Dothideomycetes fungi.</title>
        <authorList>
            <person name="Ohm R.A."/>
            <person name="Feau N."/>
            <person name="Henrissat B."/>
            <person name="Schoch C.L."/>
            <person name="Horwitz B.A."/>
            <person name="Barry K.W."/>
            <person name="Condon B.J."/>
            <person name="Copeland A.C."/>
            <person name="Dhillon B."/>
            <person name="Glaser F."/>
            <person name="Hesse C.N."/>
            <person name="Kosti I."/>
            <person name="LaButti K."/>
            <person name="Lindquist E.A."/>
            <person name="Lucas S."/>
            <person name="Salamov A.A."/>
            <person name="Bradshaw R.E."/>
            <person name="Ciuffetti L."/>
            <person name="Hamelin R.C."/>
            <person name="Kema G.H.J."/>
            <person name="Lawrence C."/>
            <person name="Scott J.A."/>
            <person name="Spatafora J.W."/>
            <person name="Turgeon B.G."/>
            <person name="de Wit P.J.G.M."/>
            <person name="Zhong S."/>
            <person name="Goodwin S.B."/>
            <person name="Grigoriev I.V."/>
        </authorList>
    </citation>
    <scope>NUCLEOTIDE SEQUENCE [LARGE SCALE GENOMIC DNA]</scope>
    <source>
        <strain evidence="5">ND90Pr / ATCC 201652</strain>
    </source>
</reference>
<evidence type="ECO:0000256" key="1">
    <source>
        <dbReference type="ARBA" id="ARBA00005519"/>
    </source>
</evidence>
<dbReference type="AlphaFoldDB" id="M2TAA3"/>
<dbReference type="STRING" id="665912.M2TAA3"/>
<evidence type="ECO:0000256" key="3">
    <source>
        <dbReference type="SAM" id="SignalP"/>
    </source>
</evidence>
<dbReference type="KEGG" id="bsc:COCSADRAFT_197632"/>
<feature type="chain" id="PRO_5004025764" evidence="3">
    <location>
        <begin position="23"/>
        <end position="245"/>
    </location>
</feature>
<dbReference type="InterPro" id="IPR013320">
    <property type="entry name" value="ConA-like_dom_sf"/>
</dbReference>
<dbReference type="InterPro" id="IPR013319">
    <property type="entry name" value="GH11/12"/>
</dbReference>
<dbReference type="SUPFAM" id="SSF49899">
    <property type="entry name" value="Concanavalin A-like lectins/glucanases"/>
    <property type="match status" value="1"/>
</dbReference>
<evidence type="ECO:0000256" key="2">
    <source>
        <dbReference type="RuleBase" id="RU361163"/>
    </source>
</evidence>
<dbReference type="Gene3D" id="2.60.120.180">
    <property type="match status" value="1"/>
</dbReference>
<dbReference type="RefSeq" id="XP_007697688.1">
    <property type="nucleotide sequence ID" value="XM_007699498.1"/>
</dbReference>
<keyword evidence="3" id="KW-0732">Signal</keyword>
<keyword evidence="5" id="KW-1185">Reference proteome</keyword>
<dbReference type="GeneID" id="19134026"/>
<dbReference type="GO" id="GO:0008810">
    <property type="term" value="F:cellulase activity"/>
    <property type="evidence" value="ECO:0007669"/>
    <property type="project" value="InterPro"/>
</dbReference>
<keyword evidence="2" id="KW-0119">Carbohydrate metabolism</keyword>
<keyword evidence="2 4" id="KW-0378">Hydrolase</keyword>
<feature type="signal peptide" evidence="3">
    <location>
        <begin position="1"/>
        <end position="22"/>
    </location>
</feature>
<comment type="similarity">
    <text evidence="1 2">Belongs to the glycosyl hydrolase 12 (cellulase H) family.</text>
</comment>
<dbReference type="Pfam" id="PF01670">
    <property type="entry name" value="Glyco_hydro_12"/>
    <property type="match status" value="1"/>
</dbReference>
<dbReference type="InterPro" id="IPR002594">
    <property type="entry name" value="GH12"/>
</dbReference>
<keyword evidence="2" id="KW-0624">Polysaccharide degradation</keyword>
<dbReference type="GO" id="GO:0000272">
    <property type="term" value="P:polysaccharide catabolic process"/>
    <property type="evidence" value="ECO:0007669"/>
    <property type="project" value="UniProtKB-KW"/>
</dbReference>
<evidence type="ECO:0000313" key="4">
    <source>
        <dbReference type="EMBL" id="EMD66116.1"/>
    </source>
</evidence>
<dbReference type="Proteomes" id="UP000016934">
    <property type="component" value="Unassembled WGS sequence"/>
</dbReference>
<sequence length="245" mass="25936">MKFSAFLAVSSASLALAVPASSIQKRADFCDQWGSQVNGAYTTYNNLWGKADATSGSQCTGVDGLSGNTLKWHTSWSWAGGQGKVKSFANVVTKINKKSLASIKSLPSVWKWTYTGNNIIADVAYDLFTSSTPTGSEEYEVMIWLAALGGAGPISATGRPIATVTLAGNSWKLYNGKNGQMNVFSFVAEKQVQGFSGDLMDFIKYLTSKQGLPSSQILISAGAGTEPFSGSNAKFVTSAFSLAEN</sequence>
<keyword evidence="2" id="KW-0326">Glycosidase</keyword>
<dbReference type="PANTHER" id="PTHR34002">
    <property type="entry name" value="BLR1656 PROTEIN"/>
    <property type="match status" value="1"/>
</dbReference>
<reference evidence="5" key="2">
    <citation type="journal article" date="2013" name="PLoS Genet.">
        <title>Comparative genome structure, secondary metabolite, and effector coding capacity across Cochliobolus pathogens.</title>
        <authorList>
            <person name="Condon B.J."/>
            <person name="Leng Y."/>
            <person name="Wu D."/>
            <person name="Bushley K.E."/>
            <person name="Ohm R.A."/>
            <person name="Otillar R."/>
            <person name="Martin J."/>
            <person name="Schackwitz W."/>
            <person name="Grimwood J."/>
            <person name="MohdZainudin N."/>
            <person name="Xue C."/>
            <person name="Wang R."/>
            <person name="Manning V.A."/>
            <person name="Dhillon B."/>
            <person name="Tu Z.J."/>
            <person name="Steffenson B.J."/>
            <person name="Salamov A."/>
            <person name="Sun H."/>
            <person name="Lowry S."/>
            <person name="LaButti K."/>
            <person name="Han J."/>
            <person name="Copeland A."/>
            <person name="Lindquist E."/>
            <person name="Barry K."/>
            <person name="Schmutz J."/>
            <person name="Baker S.E."/>
            <person name="Ciuffetti L.M."/>
            <person name="Grigoriev I.V."/>
            <person name="Zhong S."/>
            <person name="Turgeon B.G."/>
        </authorList>
    </citation>
    <scope>NUCLEOTIDE SEQUENCE [LARGE SCALE GENOMIC DNA]</scope>
    <source>
        <strain evidence="5">ND90Pr / ATCC 201652</strain>
    </source>
</reference>
<name>M2TAA3_COCSN</name>